<accession>A0ABU5IME4</accession>
<evidence type="ECO:0000313" key="2">
    <source>
        <dbReference type="EMBL" id="MDZ5460045.1"/>
    </source>
</evidence>
<reference evidence="2 3" key="1">
    <citation type="submission" date="2023-11" db="EMBL/GenBank/DDBJ databases">
        <title>Draft genome of Azohydromonas lata strain H1 (DSM1123), a polyhydroxyalkanoate producer.</title>
        <authorList>
            <person name="Traversa D."/>
            <person name="D'Addabbo P."/>
            <person name="Pazzani C."/>
            <person name="Manzari C."/>
            <person name="Chiara M."/>
            <person name="Scrascia M."/>
        </authorList>
    </citation>
    <scope>NUCLEOTIDE SEQUENCE [LARGE SCALE GENOMIC DNA]</scope>
    <source>
        <strain evidence="2 3">H1</strain>
    </source>
</reference>
<feature type="region of interest" description="Disordered" evidence="1">
    <location>
        <begin position="13"/>
        <end position="32"/>
    </location>
</feature>
<evidence type="ECO:0000313" key="3">
    <source>
        <dbReference type="Proteomes" id="UP001293718"/>
    </source>
</evidence>
<dbReference type="EMBL" id="JAXOJX010000057">
    <property type="protein sequence ID" value="MDZ5460045.1"/>
    <property type="molecule type" value="Genomic_DNA"/>
</dbReference>
<comment type="caution">
    <text evidence="2">The sequence shown here is derived from an EMBL/GenBank/DDBJ whole genome shotgun (WGS) entry which is preliminary data.</text>
</comment>
<feature type="compositionally biased region" description="Basic and acidic residues" evidence="1">
    <location>
        <begin position="44"/>
        <end position="57"/>
    </location>
</feature>
<feature type="region of interest" description="Disordered" evidence="1">
    <location>
        <begin position="40"/>
        <end position="70"/>
    </location>
</feature>
<evidence type="ECO:0000256" key="1">
    <source>
        <dbReference type="SAM" id="MobiDB-lite"/>
    </source>
</evidence>
<dbReference type="Proteomes" id="UP001293718">
    <property type="component" value="Unassembled WGS sequence"/>
</dbReference>
<sequence length="70" mass="7295">MGPLRGVTVVSRAASGAPAMPPPGGVPAPPGGRGVYVAVNGHGTPDEAPRQPWPERRTRQRRLYDLAVAD</sequence>
<gene>
    <name evidence="2" type="ORF">SM757_26035</name>
</gene>
<protein>
    <submittedName>
        <fullName evidence="2">Uncharacterized protein</fullName>
    </submittedName>
</protein>
<proteinExistence type="predicted"/>
<name>A0ABU5IME4_9BURK</name>
<feature type="compositionally biased region" description="Pro residues" evidence="1">
    <location>
        <begin position="19"/>
        <end position="30"/>
    </location>
</feature>
<keyword evidence="3" id="KW-1185">Reference proteome</keyword>
<feature type="non-terminal residue" evidence="2">
    <location>
        <position position="70"/>
    </location>
</feature>
<organism evidence="2 3">
    <name type="scientific">Azohydromonas lata</name>
    <dbReference type="NCBI Taxonomy" id="45677"/>
    <lineage>
        <taxon>Bacteria</taxon>
        <taxon>Pseudomonadati</taxon>
        <taxon>Pseudomonadota</taxon>
        <taxon>Betaproteobacteria</taxon>
        <taxon>Burkholderiales</taxon>
        <taxon>Sphaerotilaceae</taxon>
        <taxon>Azohydromonas</taxon>
    </lineage>
</organism>
<dbReference type="RefSeq" id="WP_322467621.1">
    <property type="nucleotide sequence ID" value="NZ_JAXOJX010000057.1"/>
</dbReference>